<name>B0DEV1_LACBS</name>
<dbReference type="HOGENOM" id="CLU_2967280_0_0_1"/>
<dbReference type="GeneID" id="6078097"/>
<dbReference type="EMBL" id="DS547107">
    <property type="protein sequence ID" value="EDR06735.1"/>
    <property type="molecule type" value="Genomic_DNA"/>
</dbReference>
<protein>
    <submittedName>
        <fullName evidence="1">Predicted protein</fullName>
    </submittedName>
</protein>
<dbReference type="RefSeq" id="XP_001882582.1">
    <property type="nucleotide sequence ID" value="XM_001882547.1"/>
</dbReference>
<dbReference type="Proteomes" id="UP000001194">
    <property type="component" value="Unassembled WGS sequence"/>
</dbReference>
<evidence type="ECO:0000313" key="2">
    <source>
        <dbReference type="Proteomes" id="UP000001194"/>
    </source>
</evidence>
<dbReference type="AlphaFoldDB" id="B0DEV1"/>
<reference evidence="1 2" key="1">
    <citation type="journal article" date="2008" name="Nature">
        <title>The genome of Laccaria bicolor provides insights into mycorrhizal symbiosis.</title>
        <authorList>
            <person name="Martin F."/>
            <person name="Aerts A."/>
            <person name="Ahren D."/>
            <person name="Brun A."/>
            <person name="Danchin E.G.J."/>
            <person name="Duchaussoy F."/>
            <person name="Gibon J."/>
            <person name="Kohler A."/>
            <person name="Lindquist E."/>
            <person name="Pereda V."/>
            <person name="Salamov A."/>
            <person name="Shapiro H.J."/>
            <person name="Wuyts J."/>
            <person name="Blaudez D."/>
            <person name="Buee M."/>
            <person name="Brokstein P."/>
            <person name="Canbaeck B."/>
            <person name="Cohen D."/>
            <person name="Courty P.E."/>
            <person name="Coutinho P.M."/>
            <person name="Delaruelle C."/>
            <person name="Detter J.C."/>
            <person name="Deveau A."/>
            <person name="DiFazio S."/>
            <person name="Duplessis S."/>
            <person name="Fraissinet-Tachet L."/>
            <person name="Lucic E."/>
            <person name="Frey-Klett P."/>
            <person name="Fourrey C."/>
            <person name="Feussner I."/>
            <person name="Gay G."/>
            <person name="Grimwood J."/>
            <person name="Hoegger P.J."/>
            <person name="Jain P."/>
            <person name="Kilaru S."/>
            <person name="Labbe J."/>
            <person name="Lin Y.C."/>
            <person name="Legue V."/>
            <person name="Le Tacon F."/>
            <person name="Marmeisse R."/>
            <person name="Melayah D."/>
            <person name="Montanini B."/>
            <person name="Muratet M."/>
            <person name="Nehls U."/>
            <person name="Niculita-Hirzel H."/>
            <person name="Oudot-Le Secq M.P."/>
            <person name="Peter M."/>
            <person name="Quesneville H."/>
            <person name="Rajashekar B."/>
            <person name="Reich M."/>
            <person name="Rouhier N."/>
            <person name="Schmutz J."/>
            <person name="Yin T."/>
            <person name="Chalot M."/>
            <person name="Henrissat B."/>
            <person name="Kuees U."/>
            <person name="Lucas S."/>
            <person name="Van de Peer Y."/>
            <person name="Podila G.K."/>
            <person name="Polle A."/>
            <person name="Pukkila P.J."/>
            <person name="Richardson P.M."/>
            <person name="Rouze P."/>
            <person name="Sanders I.R."/>
            <person name="Stajich J.E."/>
            <person name="Tunlid A."/>
            <person name="Tuskan G."/>
            <person name="Grigoriev I.V."/>
        </authorList>
    </citation>
    <scope>NUCLEOTIDE SEQUENCE [LARGE SCALE GENOMIC DNA]</scope>
    <source>
        <strain evidence="2">S238N-H82 / ATCC MYA-4686</strain>
    </source>
</reference>
<gene>
    <name evidence="1" type="ORF">LACBIDRAFT_299558</name>
</gene>
<dbReference type="KEGG" id="lbc:LACBIDRAFT_299558"/>
<evidence type="ECO:0000313" key="1">
    <source>
        <dbReference type="EMBL" id="EDR06735.1"/>
    </source>
</evidence>
<dbReference type="InParanoid" id="B0DEV1"/>
<proteinExistence type="predicted"/>
<keyword evidence="2" id="KW-1185">Reference proteome</keyword>
<organism evidence="2">
    <name type="scientific">Laccaria bicolor (strain S238N-H82 / ATCC MYA-4686)</name>
    <name type="common">Bicoloured deceiver</name>
    <name type="synonym">Laccaria laccata var. bicolor</name>
    <dbReference type="NCBI Taxonomy" id="486041"/>
    <lineage>
        <taxon>Eukaryota</taxon>
        <taxon>Fungi</taxon>
        <taxon>Dikarya</taxon>
        <taxon>Basidiomycota</taxon>
        <taxon>Agaricomycotina</taxon>
        <taxon>Agaricomycetes</taxon>
        <taxon>Agaricomycetidae</taxon>
        <taxon>Agaricales</taxon>
        <taxon>Agaricineae</taxon>
        <taxon>Hydnangiaceae</taxon>
        <taxon>Laccaria</taxon>
    </lineage>
</organism>
<dbReference type="OrthoDB" id="365981at2759"/>
<accession>B0DEV1</accession>
<sequence>MQTTIAVIDNVLDHLSFAPGPSKISYVRADAIAYFSTPLFYESVNNPLASWRHHWENGAANGCI</sequence>